<dbReference type="SUPFAM" id="SSF53850">
    <property type="entry name" value="Periplasmic binding protein-like II"/>
    <property type="match status" value="1"/>
</dbReference>
<reference evidence="6 7" key="1">
    <citation type="submission" date="2020-07" db="EMBL/GenBank/DDBJ databases">
        <title>Novel species isolated from subtropical streams in China.</title>
        <authorList>
            <person name="Lu H."/>
        </authorList>
    </citation>
    <scope>NUCLEOTIDE SEQUENCE [LARGE SCALE GENOMIC DNA]</scope>
    <source>
        <strain evidence="6 7">LX47W</strain>
    </source>
</reference>
<dbReference type="Proteomes" id="UP000573499">
    <property type="component" value="Unassembled WGS sequence"/>
</dbReference>
<dbReference type="PRINTS" id="PR00039">
    <property type="entry name" value="HTHLYSR"/>
</dbReference>
<dbReference type="EMBL" id="JACEZU010000005">
    <property type="protein sequence ID" value="MBA5687713.1"/>
    <property type="molecule type" value="Genomic_DNA"/>
</dbReference>
<dbReference type="PROSITE" id="PS50931">
    <property type="entry name" value="HTH_LYSR"/>
    <property type="match status" value="1"/>
</dbReference>
<keyword evidence="4" id="KW-0804">Transcription</keyword>
<dbReference type="GO" id="GO:0003700">
    <property type="term" value="F:DNA-binding transcription factor activity"/>
    <property type="evidence" value="ECO:0007669"/>
    <property type="project" value="InterPro"/>
</dbReference>
<sequence>MPNFKQIHYFLTVADLGSYTQAAAALFIAQSALSRQISQLEEELDFVLFDREPRGVRLTPAGAVYRERVMTIPQTLAAAAEEGLEVSRGEAGVLRLLHSSTIPAASLMPVLNRFMATSPKARIDLDRASSELQVSLVANGSADVGVIRLPVLRRDPRVRFVDLATERLWVAVPNAHPLAKRDSISIASLEHEQFVSAVYRERGGLARVVTDLCLKRGFVPGAAQIVSPKASMLDLVAANKGIAIVPQRMAVLGGRGIVYVPLLDDDAISTCALVVPQLPTLLVKKFADILIQDAQSAFTESLANH</sequence>
<keyword evidence="3" id="KW-0238">DNA-binding</keyword>
<dbReference type="CDD" id="cd08414">
    <property type="entry name" value="PBP2_LTTR_aromatics_like"/>
    <property type="match status" value="1"/>
</dbReference>
<dbReference type="Pfam" id="PF03466">
    <property type="entry name" value="LysR_substrate"/>
    <property type="match status" value="1"/>
</dbReference>
<dbReference type="InterPro" id="IPR036390">
    <property type="entry name" value="WH_DNA-bd_sf"/>
</dbReference>
<evidence type="ECO:0000256" key="4">
    <source>
        <dbReference type="ARBA" id="ARBA00023163"/>
    </source>
</evidence>
<evidence type="ECO:0000256" key="2">
    <source>
        <dbReference type="ARBA" id="ARBA00023015"/>
    </source>
</evidence>
<evidence type="ECO:0000256" key="1">
    <source>
        <dbReference type="ARBA" id="ARBA00009437"/>
    </source>
</evidence>
<keyword evidence="7" id="KW-1185">Reference proteome</keyword>
<evidence type="ECO:0000259" key="5">
    <source>
        <dbReference type="PROSITE" id="PS50931"/>
    </source>
</evidence>
<dbReference type="PANTHER" id="PTHR30346">
    <property type="entry name" value="TRANSCRIPTIONAL DUAL REGULATOR HCAR-RELATED"/>
    <property type="match status" value="1"/>
</dbReference>
<protein>
    <submittedName>
        <fullName evidence="6">LysR family transcriptional regulator</fullName>
    </submittedName>
</protein>
<dbReference type="GO" id="GO:0003677">
    <property type="term" value="F:DNA binding"/>
    <property type="evidence" value="ECO:0007669"/>
    <property type="project" value="UniProtKB-KW"/>
</dbReference>
<dbReference type="InterPro" id="IPR036388">
    <property type="entry name" value="WH-like_DNA-bd_sf"/>
</dbReference>
<name>A0A7W2F9P3_9BURK</name>
<dbReference type="GO" id="GO:0032993">
    <property type="term" value="C:protein-DNA complex"/>
    <property type="evidence" value="ECO:0007669"/>
    <property type="project" value="TreeGrafter"/>
</dbReference>
<comment type="caution">
    <text evidence="6">The sequence shown here is derived from an EMBL/GenBank/DDBJ whole genome shotgun (WGS) entry which is preliminary data.</text>
</comment>
<keyword evidence="2" id="KW-0805">Transcription regulation</keyword>
<evidence type="ECO:0000313" key="7">
    <source>
        <dbReference type="Proteomes" id="UP000573499"/>
    </source>
</evidence>
<evidence type="ECO:0000256" key="3">
    <source>
        <dbReference type="ARBA" id="ARBA00023125"/>
    </source>
</evidence>
<dbReference type="InterPro" id="IPR000847">
    <property type="entry name" value="LysR_HTH_N"/>
</dbReference>
<dbReference type="Pfam" id="PF00126">
    <property type="entry name" value="HTH_1"/>
    <property type="match status" value="1"/>
</dbReference>
<dbReference type="SUPFAM" id="SSF46785">
    <property type="entry name" value="Winged helix' DNA-binding domain"/>
    <property type="match status" value="1"/>
</dbReference>
<comment type="similarity">
    <text evidence="1">Belongs to the LysR transcriptional regulatory family.</text>
</comment>
<gene>
    <name evidence="6" type="ORF">H3H39_11720</name>
</gene>
<organism evidence="6 7">
    <name type="scientific">Rugamonas apoptosis</name>
    <dbReference type="NCBI Taxonomy" id="2758570"/>
    <lineage>
        <taxon>Bacteria</taxon>
        <taxon>Pseudomonadati</taxon>
        <taxon>Pseudomonadota</taxon>
        <taxon>Betaproteobacteria</taxon>
        <taxon>Burkholderiales</taxon>
        <taxon>Oxalobacteraceae</taxon>
        <taxon>Telluria group</taxon>
        <taxon>Rugamonas</taxon>
    </lineage>
</organism>
<accession>A0A7W2F9P3</accession>
<dbReference type="FunFam" id="1.10.10.10:FF:000001">
    <property type="entry name" value="LysR family transcriptional regulator"/>
    <property type="match status" value="1"/>
</dbReference>
<proteinExistence type="inferred from homology"/>
<feature type="domain" description="HTH lysR-type" evidence="5">
    <location>
        <begin position="2"/>
        <end position="59"/>
    </location>
</feature>
<dbReference type="InterPro" id="IPR005119">
    <property type="entry name" value="LysR_subst-bd"/>
</dbReference>
<dbReference type="Gene3D" id="3.40.190.10">
    <property type="entry name" value="Periplasmic binding protein-like II"/>
    <property type="match status" value="2"/>
</dbReference>
<evidence type="ECO:0000313" key="6">
    <source>
        <dbReference type="EMBL" id="MBA5687713.1"/>
    </source>
</evidence>
<dbReference type="AlphaFoldDB" id="A0A7W2F9P3"/>
<dbReference type="PANTHER" id="PTHR30346:SF17">
    <property type="entry name" value="LYSR FAMILY TRANSCRIPTIONAL REGULATOR"/>
    <property type="match status" value="1"/>
</dbReference>
<dbReference type="Gene3D" id="1.10.10.10">
    <property type="entry name" value="Winged helix-like DNA-binding domain superfamily/Winged helix DNA-binding domain"/>
    <property type="match status" value="1"/>
</dbReference>